<dbReference type="InterPro" id="IPR042099">
    <property type="entry name" value="ANL_N_sf"/>
</dbReference>
<dbReference type="AlphaFoldDB" id="A0A160KPZ7"/>
<organism evidence="2 3">
    <name type="scientific">Rathayibacter tritici</name>
    <dbReference type="NCBI Taxonomy" id="33888"/>
    <lineage>
        <taxon>Bacteria</taxon>
        <taxon>Bacillati</taxon>
        <taxon>Actinomycetota</taxon>
        <taxon>Actinomycetes</taxon>
        <taxon>Micrococcales</taxon>
        <taxon>Microbacteriaceae</taxon>
        <taxon>Rathayibacter</taxon>
    </lineage>
</organism>
<name>A0A160KPZ7_9MICO</name>
<sequence>MSAPRDASVSVAEMLGERTDLLLRSARSNAPTFADCCEELAALGVAKGSGIFISAPNPVLAVRLFLSSVALGLIPCLVSPITTADRLSVINKHLHLMGTVRIAPPSEHRPGGPSIRLERFERPARRFVPGSTLMLTSGTSGVSTGVLHSLEQLERNARRHTSSLGLTTSDQILAVLPVYYSFGLVAQIIAPLALGVPVTLSHEIFSPAAFVGDLRACGANVSAVTPRMAAALVNTDRRSLERLRVLSVGGQSCPPDVTRSLLRRQRIPQVFLTYGLTEAGPRVATLSAHAESEQRWASIGIPLDNTTLGVDAIQGESVLTVTSDTVATSYLGRFDPTSIDAKGHRRLLTGDVVRQDEDGYFSVIGRRSDIVVIGGEKILLSDVRSIAESVLGVARATVTARTSDGEPIGLRMHLWLRDDTIDPVDVRRAIGRRLRAVERPSEVTTEVLGDNLWVK</sequence>
<dbReference type="Gene3D" id="3.40.50.12780">
    <property type="entry name" value="N-terminal domain of ligase-like"/>
    <property type="match status" value="1"/>
</dbReference>
<reference evidence="2 3" key="1">
    <citation type="submission" date="2016-05" db="EMBL/GenBank/DDBJ databases">
        <title>Complete genome sequence of Rathayibacter tritici NCPPB 1953.</title>
        <authorList>
            <person name="Park J."/>
            <person name="Lee H.-H."/>
            <person name="Lee S.-W."/>
            <person name="Seo Y.-S."/>
        </authorList>
    </citation>
    <scope>NUCLEOTIDE SEQUENCE [LARGE SCALE GENOMIC DNA]</scope>
    <source>
        <strain evidence="2 3">NCPPB 1953</strain>
    </source>
</reference>
<dbReference type="Pfam" id="PF00501">
    <property type="entry name" value="AMP-binding"/>
    <property type="match status" value="1"/>
</dbReference>
<protein>
    <recommendedName>
        <fullName evidence="1">AMP-dependent synthetase/ligase domain-containing protein</fullName>
    </recommendedName>
</protein>
<gene>
    <name evidence="2" type="ORF">A6122_0099</name>
</gene>
<dbReference type="PATRIC" id="fig|33888.3.peg.117"/>
<dbReference type="InterPro" id="IPR050237">
    <property type="entry name" value="ATP-dep_AMP-bd_enzyme"/>
</dbReference>
<dbReference type="InterPro" id="IPR000873">
    <property type="entry name" value="AMP-dep_synth/lig_dom"/>
</dbReference>
<evidence type="ECO:0000259" key="1">
    <source>
        <dbReference type="Pfam" id="PF00501"/>
    </source>
</evidence>
<dbReference type="KEGG" id="rtn:A6122_0099"/>
<dbReference type="PANTHER" id="PTHR43767:SF1">
    <property type="entry name" value="NONRIBOSOMAL PEPTIDE SYNTHASE PES1 (EUROFUNG)-RELATED"/>
    <property type="match status" value="1"/>
</dbReference>
<dbReference type="Proteomes" id="UP000077071">
    <property type="component" value="Chromosome"/>
</dbReference>
<dbReference type="PANTHER" id="PTHR43767">
    <property type="entry name" value="LONG-CHAIN-FATTY-ACID--COA LIGASE"/>
    <property type="match status" value="1"/>
</dbReference>
<dbReference type="STRING" id="33888.A6122_0099"/>
<keyword evidence="3" id="KW-1185">Reference proteome</keyword>
<evidence type="ECO:0000313" key="3">
    <source>
        <dbReference type="Proteomes" id="UP000077071"/>
    </source>
</evidence>
<dbReference type="EMBL" id="CP015515">
    <property type="protein sequence ID" value="AND15267.1"/>
    <property type="molecule type" value="Genomic_DNA"/>
</dbReference>
<dbReference type="SUPFAM" id="SSF56801">
    <property type="entry name" value="Acetyl-CoA synthetase-like"/>
    <property type="match status" value="1"/>
</dbReference>
<proteinExistence type="predicted"/>
<evidence type="ECO:0000313" key="2">
    <source>
        <dbReference type="EMBL" id="AND15267.1"/>
    </source>
</evidence>
<feature type="domain" description="AMP-dependent synthetase/ligase" evidence="1">
    <location>
        <begin position="132"/>
        <end position="310"/>
    </location>
</feature>
<accession>A0A160KPZ7</accession>